<accession>A0AAN8FLA2</accession>
<evidence type="ECO:0000256" key="5">
    <source>
        <dbReference type="SAM" id="Phobius"/>
    </source>
</evidence>
<keyword evidence="3 5" id="KW-1133">Transmembrane helix</keyword>
<feature type="transmembrane region" description="Helical" evidence="5">
    <location>
        <begin position="92"/>
        <end position="112"/>
    </location>
</feature>
<dbReference type="InterPro" id="IPR019424">
    <property type="entry name" value="7TM_GPCR_Srsx"/>
</dbReference>
<gene>
    <name evidence="6" type="ORF">GCK32_007275</name>
</gene>
<organism evidence="6 7">
    <name type="scientific">Trichostrongylus colubriformis</name>
    <name type="common">Black scour worm</name>
    <dbReference type="NCBI Taxonomy" id="6319"/>
    <lineage>
        <taxon>Eukaryota</taxon>
        <taxon>Metazoa</taxon>
        <taxon>Ecdysozoa</taxon>
        <taxon>Nematoda</taxon>
        <taxon>Chromadorea</taxon>
        <taxon>Rhabditida</taxon>
        <taxon>Rhabditina</taxon>
        <taxon>Rhabditomorpha</taxon>
        <taxon>Strongyloidea</taxon>
        <taxon>Trichostrongylidae</taxon>
        <taxon>Trichostrongylus</taxon>
    </lineage>
</organism>
<keyword evidence="4 5" id="KW-0472">Membrane</keyword>
<dbReference type="EMBL" id="WIXE01006933">
    <property type="protein sequence ID" value="KAK5980842.1"/>
    <property type="molecule type" value="Genomic_DNA"/>
</dbReference>
<feature type="transmembrane region" description="Helical" evidence="5">
    <location>
        <begin position="57"/>
        <end position="80"/>
    </location>
</feature>
<evidence type="ECO:0000256" key="1">
    <source>
        <dbReference type="ARBA" id="ARBA00004370"/>
    </source>
</evidence>
<keyword evidence="2 5" id="KW-0812">Transmembrane</keyword>
<proteinExistence type="predicted"/>
<feature type="transmembrane region" description="Helical" evidence="5">
    <location>
        <begin position="12"/>
        <end position="36"/>
    </location>
</feature>
<evidence type="ECO:0000256" key="2">
    <source>
        <dbReference type="ARBA" id="ARBA00022692"/>
    </source>
</evidence>
<comment type="caution">
    <text evidence="6">The sequence shown here is derived from an EMBL/GenBank/DDBJ whole genome shotgun (WGS) entry which is preliminary data.</text>
</comment>
<dbReference type="GO" id="GO:0004930">
    <property type="term" value="F:G protein-coupled receptor activity"/>
    <property type="evidence" value="ECO:0007669"/>
    <property type="project" value="InterPro"/>
</dbReference>
<comment type="subcellular location">
    <subcellularLocation>
        <location evidence="1">Membrane</location>
    </subcellularLocation>
</comment>
<evidence type="ECO:0000256" key="3">
    <source>
        <dbReference type="ARBA" id="ARBA00022989"/>
    </source>
</evidence>
<evidence type="ECO:0000313" key="7">
    <source>
        <dbReference type="Proteomes" id="UP001331761"/>
    </source>
</evidence>
<keyword evidence="7" id="KW-1185">Reference proteome</keyword>
<protein>
    <submittedName>
        <fullName evidence="6">Uncharacterized protein</fullName>
    </submittedName>
</protein>
<evidence type="ECO:0000313" key="6">
    <source>
        <dbReference type="EMBL" id="KAK5980842.1"/>
    </source>
</evidence>
<dbReference type="SUPFAM" id="SSF81321">
    <property type="entry name" value="Family A G protein-coupled receptor-like"/>
    <property type="match status" value="1"/>
</dbReference>
<name>A0AAN8FLA2_TRICO</name>
<evidence type="ECO:0000256" key="4">
    <source>
        <dbReference type="ARBA" id="ARBA00023136"/>
    </source>
</evidence>
<dbReference type="InterPro" id="IPR000276">
    <property type="entry name" value="GPCR_Rhodpsn"/>
</dbReference>
<dbReference type="SMART" id="SM01381">
    <property type="entry name" value="7TM_GPCR_Srsx"/>
    <property type="match status" value="1"/>
</dbReference>
<dbReference type="Pfam" id="PF10320">
    <property type="entry name" value="7TM_GPCR_Srsx"/>
    <property type="match status" value="1"/>
</dbReference>
<dbReference type="AlphaFoldDB" id="A0AAN8FLA2"/>
<reference evidence="6 7" key="1">
    <citation type="submission" date="2019-10" db="EMBL/GenBank/DDBJ databases">
        <title>Assembly and Annotation for the nematode Trichostrongylus colubriformis.</title>
        <authorList>
            <person name="Martin J."/>
        </authorList>
    </citation>
    <scope>NUCLEOTIDE SEQUENCE [LARGE SCALE GENOMIC DNA]</scope>
    <source>
        <strain evidence="6">G859</strain>
        <tissue evidence="6">Whole worm</tissue>
    </source>
</reference>
<dbReference type="Proteomes" id="UP001331761">
    <property type="component" value="Unassembled WGS sequence"/>
</dbReference>
<dbReference type="GO" id="GO:0016020">
    <property type="term" value="C:membrane"/>
    <property type="evidence" value="ECO:0007669"/>
    <property type="project" value="UniProtKB-SubCell"/>
</dbReference>
<dbReference type="Gene3D" id="1.20.1070.10">
    <property type="entry name" value="Rhodopsin 7-helix transmembrane proteins"/>
    <property type="match status" value="1"/>
</dbReference>
<sequence length="138" mass="15714">MVFCVITAPLTGYLYAATTRSVMVINILIVACYILFMCFLKKVRIGYDIMKNVYRSLIAISLAVVFGSFSTTFISSFAEIFKVNIERPDVDLMSGLFINTSCSINFFIFYAFSKDYREVFQEYLFCARTKPVTVANIS</sequence>